<reference evidence="6" key="1">
    <citation type="journal article" date="2019" name="Int. J. Syst. Evol. Microbiol.">
        <title>The Global Catalogue of Microorganisms (GCM) 10K type strain sequencing project: providing services to taxonomists for standard genome sequencing and annotation.</title>
        <authorList>
            <consortium name="The Broad Institute Genomics Platform"/>
            <consortium name="The Broad Institute Genome Sequencing Center for Infectious Disease"/>
            <person name="Wu L."/>
            <person name="Ma J."/>
        </authorList>
    </citation>
    <scope>NUCLEOTIDE SEQUENCE [LARGE SCALE GENOMIC DNA]</scope>
    <source>
        <strain evidence="6">CCUG 59778</strain>
    </source>
</reference>
<evidence type="ECO:0000256" key="1">
    <source>
        <dbReference type="ARBA" id="ARBA00010088"/>
    </source>
</evidence>
<dbReference type="PIRSF" id="PIRSF001112">
    <property type="entry name" value="Epoxide_hydrolase"/>
    <property type="match status" value="1"/>
</dbReference>
<proteinExistence type="inferred from homology"/>
<keyword evidence="3 5" id="KW-0378">Hydrolase</keyword>
<comment type="similarity">
    <text evidence="1">Belongs to the peptidase S33 family.</text>
</comment>
<dbReference type="InterPro" id="IPR029058">
    <property type="entry name" value="AB_hydrolase_fold"/>
</dbReference>
<dbReference type="GO" id="GO:0016787">
    <property type="term" value="F:hydrolase activity"/>
    <property type="evidence" value="ECO:0007669"/>
    <property type="project" value="UniProtKB-KW"/>
</dbReference>
<dbReference type="EC" id="3.-.-.-" evidence="5"/>
<feature type="domain" description="Epoxide hydrolase N-terminal" evidence="4">
    <location>
        <begin position="38"/>
        <end position="141"/>
    </location>
</feature>
<dbReference type="PANTHER" id="PTHR21661">
    <property type="entry name" value="EPOXIDE HYDROLASE 1-RELATED"/>
    <property type="match status" value="1"/>
</dbReference>
<keyword evidence="6" id="KW-1185">Reference proteome</keyword>
<dbReference type="Proteomes" id="UP001596157">
    <property type="component" value="Unassembled WGS sequence"/>
</dbReference>
<dbReference type="InterPro" id="IPR010497">
    <property type="entry name" value="Epoxide_hydro_N"/>
</dbReference>
<dbReference type="Gene3D" id="3.40.50.1820">
    <property type="entry name" value="alpha/beta hydrolase"/>
    <property type="match status" value="1"/>
</dbReference>
<evidence type="ECO:0000259" key="4">
    <source>
        <dbReference type="Pfam" id="PF06441"/>
    </source>
</evidence>
<dbReference type="Pfam" id="PF06441">
    <property type="entry name" value="EHN"/>
    <property type="match status" value="1"/>
</dbReference>
<evidence type="ECO:0000256" key="2">
    <source>
        <dbReference type="ARBA" id="ARBA00022797"/>
    </source>
</evidence>
<gene>
    <name evidence="5" type="ORF">ACFPM7_04715</name>
</gene>
<dbReference type="PANTHER" id="PTHR21661:SF35">
    <property type="entry name" value="EPOXIDE HYDROLASE"/>
    <property type="match status" value="1"/>
</dbReference>
<dbReference type="InterPro" id="IPR016292">
    <property type="entry name" value="Epoxide_hydrolase"/>
</dbReference>
<name>A0ABW0EG18_9PSEU</name>
<dbReference type="SUPFAM" id="SSF53474">
    <property type="entry name" value="alpha/beta-Hydrolases"/>
    <property type="match status" value="1"/>
</dbReference>
<keyword evidence="2" id="KW-0058">Aromatic hydrocarbons catabolism</keyword>
<comment type="caution">
    <text evidence="5">The sequence shown here is derived from an EMBL/GenBank/DDBJ whole genome shotgun (WGS) entry which is preliminary data.</text>
</comment>
<dbReference type="EMBL" id="JBHSKF010000002">
    <property type="protein sequence ID" value="MFC5286344.1"/>
    <property type="molecule type" value="Genomic_DNA"/>
</dbReference>
<accession>A0ABW0EG18</accession>
<sequence>MTNRDMTATLTAAQDTTFTAITTAIGNDEENRDMTAEIRPFRVEIAQSELDDLADRLARTRLPQPAPGDTWEHGTPNHYLREAVEAWRAFDWRAAEQRINAVPHFVTDVDGQPFHFIHVRSQNPEATPLLLLHTYPGSSVDYLDMIDSLVQDFHLVIPDAPGFGFSTPVTEAGWDTARTARAYDALMRRLGYDSYGAHGSDQGAMIARELGVQAPEGFLGLHVMQLFSFPSGDPAEFERLEPQDYAALEHMQWFQKVGGYNTMNASRPQTVAAGLSDSPVGLLAYSELFHSFGNGTSLVPLEKVLLEVSVAWFANAAAGMSRSYYENAASAPQDTPVNASPTGVAVFADDFQSVRVFAERDNSAIVHWTRHPRGGHFASLEVPQELAADIRAFFAGLR</sequence>
<evidence type="ECO:0000256" key="3">
    <source>
        <dbReference type="ARBA" id="ARBA00022801"/>
    </source>
</evidence>
<protein>
    <submittedName>
        <fullName evidence="5">Epoxide hydrolase family protein</fullName>
        <ecNumber evidence="5">3.-.-.-</ecNumber>
    </submittedName>
</protein>
<evidence type="ECO:0000313" key="5">
    <source>
        <dbReference type="EMBL" id="MFC5286344.1"/>
    </source>
</evidence>
<dbReference type="RefSeq" id="WP_378244196.1">
    <property type="nucleotide sequence ID" value="NZ_JBHSKF010000002.1"/>
</dbReference>
<evidence type="ECO:0000313" key="6">
    <source>
        <dbReference type="Proteomes" id="UP001596157"/>
    </source>
</evidence>
<organism evidence="5 6">
    <name type="scientific">Actinokineospora guangxiensis</name>
    <dbReference type="NCBI Taxonomy" id="1490288"/>
    <lineage>
        <taxon>Bacteria</taxon>
        <taxon>Bacillati</taxon>
        <taxon>Actinomycetota</taxon>
        <taxon>Actinomycetes</taxon>
        <taxon>Pseudonocardiales</taxon>
        <taxon>Pseudonocardiaceae</taxon>
        <taxon>Actinokineospora</taxon>
    </lineage>
</organism>